<accession>A0A0D1ZQK8</accession>
<feature type="compositionally biased region" description="Polar residues" evidence="1">
    <location>
        <begin position="44"/>
        <end position="59"/>
    </location>
</feature>
<dbReference type="RefSeq" id="XP_016250527.1">
    <property type="nucleotide sequence ID" value="XM_016393008.1"/>
</dbReference>
<dbReference type="VEuPathDB" id="FungiDB:PV07_06061"/>
<dbReference type="PANTHER" id="PTHR31184:SF2">
    <property type="entry name" value="HUNTINGTIN-INTERACTING PROTEIN K"/>
    <property type="match status" value="1"/>
</dbReference>
<feature type="compositionally biased region" description="Low complexity" evidence="1">
    <location>
        <begin position="34"/>
        <end position="43"/>
    </location>
</feature>
<organism evidence="3 4">
    <name type="scientific">Cladophialophora immunda</name>
    <dbReference type="NCBI Taxonomy" id="569365"/>
    <lineage>
        <taxon>Eukaryota</taxon>
        <taxon>Fungi</taxon>
        <taxon>Dikarya</taxon>
        <taxon>Ascomycota</taxon>
        <taxon>Pezizomycotina</taxon>
        <taxon>Eurotiomycetes</taxon>
        <taxon>Chaetothyriomycetidae</taxon>
        <taxon>Chaetothyriales</taxon>
        <taxon>Herpotrichiellaceae</taxon>
        <taxon>Cladophialophora</taxon>
    </lineage>
</organism>
<dbReference type="GO" id="GO:0050821">
    <property type="term" value="P:protein stabilization"/>
    <property type="evidence" value="ECO:0007669"/>
    <property type="project" value="TreeGrafter"/>
</dbReference>
<dbReference type="GeneID" id="27345255"/>
<dbReference type="PANTHER" id="PTHR31184">
    <property type="entry name" value="HUNTINGTIN-INTERACTING PROTEIN K FAMILY MEMBER"/>
    <property type="match status" value="1"/>
</dbReference>
<reference evidence="3 4" key="1">
    <citation type="submission" date="2015-01" db="EMBL/GenBank/DDBJ databases">
        <title>The Genome Sequence of Cladophialophora immunda CBS83496.</title>
        <authorList>
            <consortium name="The Broad Institute Genomics Platform"/>
            <person name="Cuomo C."/>
            <person name="de Hoog S."/>
            <person name="Gorbushina A."/>
            <person name="Stielow B."/>
            <person name="Teixiera M."/>
            <person name="Abouelleil A."/>
            <person name="Chapman S.B."/>
            <person name="Priest M."/>
            <person name="Young S.K."/>
            <person name="Wortman J."/>
            <person name="Nusbaum C."/>
            <person name="Birren B."/>
        </authorList>
    </citation>
    <scope>NUCLEOTIDE SEQUENCE [LARGE SCALE GENOMIC DNA]</scope>
    <source>
        <strain evidence="3 4">CBS 83496</strain>
    </source>
</reference>
<dbReference type="EMBL" id="KN847042">
    <property type="protein sequence ID" value="KIW30311.1"/>
    <property type="molecule type" value="Genomic_DNA"/>
</dbReference>
<dbReference type="CDD" id="cd14361">
    <property type="entry name" value="UBA_HYPK"/>
    <property type="match status" value="1"/>
</dbReference>
<feature type="domain" description="Nascent polypeptide-associated complex subunit alpha-like UBA" evidence="2">
    <location>
        <begin position="100"/>
        <end position="140"/>
    </location>
</feature>
<dbReference type="AlphaFoldDB" id="A0A0D1ZQK8"/>
<sequence length="146" mass="15316">MAEPIPSASTAAADAADDETSQNLPNNAEDRKAAAALNSLNANEMSTENGESGTRQPSAADQEALGKAMSRLEIASGVGKKKEDTTKTQAKKEVEVKKKVKIAAEDVNLLVEELDLSKTKATELLRSHDGNATLAIKAFVIPAARA</sequence>
<dbReference type="HOGENOM" id="CLU_127753_0_0_1"/>
<dbReference type="Pfam" id="PF19026">
    <property type="entry name" value="UBA_HYPK"/>
    <property type="match status" value="1"/>
</dbReference>
<feature type="region of interest" description="Disordered" evidence="1">
    <location>
        <begin position="1"/>
        <end position="64"/>
    </location>
</feature>
<dbReference type="InterPro" id="IPR038922">
    <property type="entry name" value="HYPK_UBA"/>
</dbReference>
<dbReference type="STRING" id="569365.A0A0D1ZQK8"/>
<evidence type="ECO:0000313" key="3">
    <source>
        <dbReference type="EMBL" id="KIW30311.1"/>
    </source>
</evidence>
<dbReference type="GO" id="GO:0043066">
    <property type="term" value="P:negative regulation of apoptotic process"/>
    <property type="evidence" value="ECO:0007669"/>
    <property type="project" value="TreeGrafter"/>
</dbReference>
<name>A0A0D1ZQK8_9EURO</name>
<keyword evidence="4" id="KW-1185">Reference proteome</keyword>
<dbReference type="InterPro" id="IPR052617">
    <property type="entry name" value="Huntingtin-int_K"/>
</dbReference>
<protein>
    <recommendedName>
        <fullName evidence="2">Nascent polypeptide-associated complex subunit alpha-like UBA domain-containing protein</fullName>
    </recommendedName>
</protein>
<gene>
    <name evidence="3" type="ORF">PV07_06061</name>
</gene>
<dbReference type="Proteomes" id="UP000054466">
    <property type="component" value="Unassembled WGS sequence"/>
</dbReference>
<evidence type="ECO:0000256" key="1">
    <source>
        <dbReference type="SAM" id="MobiDB-lite"/>
    </source>
</evidence>
<evidence type="ECO:0000259" key="2">
    <source>
        <dbReference type="Pfam" id="PF19026"/>
    </source>
</evidence>
<proteinExistence type="predicted"/>
<evidence type="ECO:0000313" key="4">
    <source>
        <dbReference type="Proteomes" id="UP000054466"/>
    </source>
</evidence>
<dbReference type="InterPro" id="IPR044034">
    <property type="entry name" value="NAC-like_UBA"/>
</dbReference>
<dbReference type="OrthoDB" id="285219at2759"/>